<sequence>MKEVKTGLVLEGGAMRGMYTAGILDVLMEEKIQVDGVIGVSAGAVFGCNYKSGQIGRTLRYNMKFCGDKRYGTLHSLLKTGDIYDVDLCYHQIPEILDPFDNEAFAKNPAEFFVVCTDVETGKAVYHKCTDCGRDDLKWMQASASMPLVSKVVEIDGYKLLDGGVADSIPIMWFRRQGYKKDLVILTRPEGYQKKKMKFQGAINKILHRYPNLAKAMAHRYVIYNKTLKKIDELKEKGEVMVLRPSRLIEVSRLEKDPEKLKALYQLGREDAMKNLDQIHAFLSK</sequence>
<evidence type="ECO:0000259" key="5">
    <source>
        <dbReference type="PROSITE" id="PS51635"/>
    </source>
</evidence>
<dbReference type="InterPro" id="IPR037483">
    <property type="entry name" value="YjjU-like"/>
</dbReference>
<feature type="domain" description="PNPLA" evidence="5">
    <location>
        <begin position="8"/>
        <end position="175"/>
    </location>
</feature>
<dbReference type="GO" id="GO:0016787">
    <property type="term" value="F:hydrolase activity"/>
    <property type="evidence" value="ECO:0007669"/>
    <property type="project" value="UniProtKB-UniRule"/>
</dbReference>
<evidence type="ECO:0000256" key="3">
    <source>
        <dbReference type="ARBA" id="ARBA00023098"/>
    </source>
</evidence>
<dbReference type="RefSeq" id="WP_066562831.1">
    <property type="nucleotide sequence ID" value="NZ_JAJEQN010000025.1"/>
</dbReference>
<gene>
    <name evidence="6" type="ORF">LKD48_10385</name>
</gene>
<feature type="short sequence motif" description="GXSXG" evidence="4">
    <location>
        <begin position="39"/>
        <end position="43"/>
    </location>
</feature>
<dbReference type="Proteomes" id="UP001198200">
    <property type="component" value="Unassembled WGS sequence"/>
</dbReference>
<name>A0AAE3JCV5_9FIRM</name>
<dbReference type="Gene3D" id="3.40.1090.10">
    <property type="entry name" value="Cytosolic phospholipase A2 catalytic domain"/>
    <property type="match status" value="2"/>
</dbReference>
<dbReference type="PANTHER" id="PTHR14226">
    <property type="entry name" value="NEUROPATHY TARGET ESTERASE/SWISS CHEESE D.MELANOGASTER"/>
    <property type="match status" value="1"/>
</dbReference>
<accession>A0AAE3JCV5</accession>
<dbReference type="AlphaFoldDB" id="A0AAE3JCV5"/>
<protein>
    <submittedName>
        <fullName evidence="6">Patatin family protein</fullName>
    </submittedName>
</protein>
<evidence type="ECO:0000313" key="6">
    <source>
        <dbReference type="EMBL" id="MCC2222038.1"/>
    </source>
</evidence>
<feature type="active site" description="Nucleophile" evidence="4">
    <location>
        <position position="41"/>
    </location>
</feature>
<organism evidence="6 7">
    <name type="scientific">Anthropogastromicrobium aceti</name>
    <dbReference type="NCBI Taxonomy" id="2981768"/>
    <lineage>
        <taxon>Bacteria</taxon>
        <taxon>Bacillati</taxon>
        <taxon>Bacillota</taxon>
        <taxon>Clostridia</taxon>
        <taxon>Lachnospirales</taxon>
        <taxon>Lachnospiraceae</taxon>
        <taxon>Anthropogastromicrobium</taxon>
    </lineage>
</organism>
<dbReference type="CDD" id="cd07208">
    <property type="entry name" value="Pat_hypo_Ecoli_yjju_like"/>
    <property type="match status" value="1"/>
</dbReference>
<reference evidence="6 7" key="1">
    <citation type="submission" date="2021-10" db="EMBL/GenBank/DDBJ databases">
        <title>Anaerobic single-cell dispensing facilitates the cultivation of human gut bacteria.</title>
        <authorList>
            <person name="Afrizal A."/>
        </authorList>
    </citation>
    <scope>NUCLEOTIDE SEQUENCE [LARGE SCALE GENOMIC DNA]</scope>
    <source>
        <strain evidence="6 7">CLA-AA-H224</strain>
    </source>
</reference>
<dbReference type="EMBL" id="JAJEQN010000025">
    <property type="protein sequence ID" value="MCC2222038.1"/>
    <property type="molecule type" value="Genomic_DNA"/>
</dbReference>
<feature type="short sequence motif" description="DGA/G" evidence="4">
    <location>
        <begin position="162"/>
        <end position="164"/>
    </location>
</feature>
<dbReference type="PANTHER" id="PTHR14226:SF25">
    <property type="entry name" value="PHOSPHOESTERASE"/>
    <property type="match status" value="1"/>
</dbReference>
<keyword evidence="7" id="KW-1185">Reference proteome</keyword>
<dbReference type="GO" id="GO:0016042">
    <property type="term" value="P:lipid catabolic process"/>
    <property type="evidence" value="ECO:0007669"/>
    <property type="project" value="UniProtKB-UniRule"/>
</dbReference>
<dbReference type="Pfam" id="PF01734">
    <property type="entry name" value="Patatin"/>
    <property type="match status" value="1"/>
</dbReference>
<evidence type="ECO:0000256" key="1">
    <source>
        <dbReference type="ARBA" id="ARBA00022801"/>
    </source>
</evidence>
<feature type="active site" description="Proton acceptor" evidence="4">
    <location>
        <position position="162"/>
    </location>
</feature>
<keyword evidence="3 4" id="KW-0443">Lipid metabolism</keyword>
<evidence type="ECO:0000313" key="7">
    <source>
        <dbReference type="Proteomes" id="UP001198200"/>
    </source>
</evidence>
<dbReference type="InterPro" id="IPR002641">
    <property type="entry name" value="PNPLA_dom"/>
</dbReference>
<dbReference type="InterPro" id="IPR016035">
    <property type="entry name" value="Acyl_Trfase/lysoPLipase"/>
</dbReference>
<evidence type="ECO:0000256" key="2">
    <source>
        <dbReference type="ARBA" id="ARBA00022963"/>
    </source>
</evidence>
<evidence type="ECO:0000256" key="4">
    <source>
        <dbReference type="PROSITE-ProRule" id="PRU01161"/>
    </source>
</evidence>
<comment type="caution">
    <text evidence="6">The sequence shown here is derived from an EMBL/GenBank/DDBJ whole genome shotgun (WGS) entry which is preliminary data.</text>
</comment>
<dbReference type="Pfam" id="PF19890">
    <property type="entry name" value="DUF6363"/>
    <property type="match status" value="1"/>
</dbReference>
<keyword evidence="1 4" id="KW-0378">Hydrolase</keyword>
<comment type="caution">
    <text evidence="4">Lacks conserved residue(s) required for the propagation of feature annotation.</text>
</comment>
<dbReference type="InterPro" id="IPR045943">
    <property type="entry name" value="DUF6363"/>
</dbReference>
<dbReference type="PROSITE" id="PS51635">
    <property type="entry name" value="PNPLA"/>
    <property type="match status" value="1"/>
</dbReference>
<dbReference type="SUPFAM" id="SSF52151">
    <property type="entry name" value="FabD/lysophospholipase-like"/>
    <property type="match status" value="1"/>
</dbReference>
<keyword evidence="2 4" id="KW-0442">Lipid degradation</keyword>
<dbReference type="InterPro" id="IPR050301">
    <property type="entry name" value="NTE"/>
</dbReference>
<proteinExistence type="predicted"/>